<name>A0A6A1UXJ0_9ROSI</name>
<dbReference type="EMBL" id="RXIC02000025">
    <property type="protein sequence ID" value="KAB1205043.1"/>
    <property type="molecule type" value="Genomic_DNA"/>
</dbReference>
<dbReference type="InterPro" id="IPR014710">
    <property type="entry name" value="RmlC-like_jellyroll"/>
</dbReference>
<dbReference type="Gene3D" id="2.60.120.10">
    <property type="entry name" value="Jelly Rolls"/>
    <property type="match status" value="1"/>
</dbReference>
<organism evidence="4 5">
    <name type="scientific">Morella rubra</name>
    <name type="common">Chinese bayberry</name>
    <dbReference type="NCBI Taxonomy" id="262757"/>
    <lineage>
        <taxon>Eukaryota</taxon>
        <taxon>Viridiplantae</taxon>
        <taxon>Streptophyta</taxon>
        <taxon>Embryophyta</taxon>
        <taxon>Tracheophyta</taxon>
        <taxon>Spermatophyta</taxon>
        <taxon>Magnoliopsida</taxon>
        <taxon>eudicotyledons</taxon>
        <taxon>Gunneridae</taxon>
        <taxon>Pentapetalae</taxon>
        <taxon>rosids</taxon>
        <taxon>fabids</taxon>
        <taxon>Fagales</taxon>
        <taxon>Myricaceae</taxon>
        <taxon>Morella</taxon>
    </lineage>
</organism>
<keyword evidence="1" id="KW-0813">Transport</keyword>
<accession>A0A6A1UXJ0</accession>
<keyword evidence="5" id="KW-1185">Reference proteome</keyword>
<dbReference type="GO" id="GO:0016020">
    <property type="term" value="C:membrane"/>
    <property type="evidence" value="ECO:0007669"/>
    <property type="project" value="UniProtKB-SubCell"/>
</dbReference>
<dbReference type="AlphaFoldDB" id="A0A6A1UXJ0"/>
<protein>
    <submittedName>
        <fullName evidence="4">Cyclic nucleotide-gated ion channel 1</fullName>
    </submittedName>
</protein>
<dbReference type="PROSITE" id="PS50042">
    <property type="entry name" value="CNMP_BINDING_3"/>
    <property type="match status" value="1"/>
</dbReference>
<evidence type="ECO:0000256" key="1">
    <source>
        <dbReference type="ARBA" id="ARBA00023286"/>
    </source>
</evidence>
<proteinExistence type="predicted"/>
<keyword evidence="1" id="KW-0406">Ion transport</keyword>
<feature type="domain" description="Cyclic nucleotide-binding" evidence="3">
    <location>
        <begin position="62"/>
        <end position="180"/>
    </location>
</feature>
<sequence>MFRTLKEDIMFHIEQKLEEKDDVNVDNPFDLLPTYLKLKIKHHLCLPLLEKVPSQCLIKKLVYPCLEHVYYSKDNYIVRKGEPLDRMLLITEGVVWKLASNSEGTASSSEGTASSSWVCLEKGQFCGEELLEWEFKDSKVLISPMTLKTHTKVEGFVLMAKDLKDLLKGSSTFLESLYKS</sequence>
<comment type="caution">
    <text evidence="4">The sequence shown here is derived from an EMBL/GenBank/DDBJ whole genome shotgun (WGS) entry which is preliminary data.</text>
</comment>
<evidence type="ECO:0000313" key="4">
    <source>
        <dbReference type="EMBL" id="KAB1205043.1"/>
    </source>
</evidence>
<reference evidence="4 5" key="1">
    <citation type="journal article" date="2019" name="Plant Biotechnol. J.">
        <title>The red bayberry genome and genetic basis of sex determination.</title>
        <authorList>
            <person name="Jia H.M."/>
            <person name="Jia H.J."/>
            <person name="Cai Q.L."/>
            <person name="Wang Y."/>
            <person name="Zhao H.B."/>
            <person name="Yang W.F."/>
            <person name="Wang G.Y."/>
            <person name="Li Y.H."/>
            <person name="Zhan D.L."/>
            <person name="Shen Y.T."/>
            <person name="Niu Q.F."/>
            <person name="Chang L."/>
            <person name="Qiu J."/>
            <person name="Zhao L."/>
            <person name="Xie H.B."/>
            <person name="Fu W.Y."/>
            <person name="Jin J."/>
            <person name="Li X.W."/>
            <person name="Jiao Y."/>
            <person name="Zhou C.C."/>
            <person name="Tu T."/>
            <person name="Chai C.Y."/>
            <person name="Gao J.L."/>
            <person name="Fan L.J."/>
            <person name="van de Weg E."/>
            <person name="Wang J.Y."/>
            <person name="Gao Z.S."/>
        </authorList>
    </citation>
    <scope>NUCLEOTIDE SEQUENCE [LARGE SCALE GENOMIC DNA]</scope>
    <source>
        <tissue evidence="4">Leaves</tissue>
    </source>
</reference>
<dbReference type="CDD" id="cd00038">
    <property type="entry name" value="CAP_ED"/>
    <property type="match status" value="1"/>
</dbReference>
<evidence type="ECO:0000313" key="5">
    <source>
        <dbReference type="Proteomes" id="UP000516437"/>
    </source>
</evidence>
<dbReference type="InterPro" id="IPR018490">
    <property type="entry name" value="cNMP-bd_dom_sf"/>
</dbReference>
<evidence type="ECO:0000256" key="2">
    <source>
        <dbReference type="ARBA" id="ARBA00023303"/>
    </source>
</evidence>
<dbReference type="Proteomes" id="UP000516437">
    <property type="component" value="Chromosome 7"/>
</dbReference>
<keyword evidence="2" id="KW-0407">Ion channel</keyword>
<dbReference type="InterPro" id="IPR000595">
    <property type="entry name" value="cNMP-bd_dom"/>
</dbReference>
<dbReference type="PANTHER" id="PTHR45651:SF68">
    <property type="entry name" value="ION TRANSPORT DOMAIN-CONTAINING PROTEIN"/>
    <property type="match status" value="1"/>
</dbReference>
<dbReference type="GO" id="GO:0034220">
    <property type="term" value="P:monoatomic ion transmembrane transport"/>
    <property type="evidence" value="ECO:0007669"/>
    <property type="project" value="UniProtKB-KW"/>
</dbReference>
<evidence type="ECO:0000259" key="3">
    <source>
        <dbReference type="PROSITE" id="PS50042"/>
    </source>
</evidence>
<dbReference type="PANTHER" id="PTHR45651">
    <property type="entry name" value="CYCLIC NUCLEOTIDE-GATED ION CHANNEL 15-RELATED-RELATED"/>
    <property type="match status" value="1"/>
</dbReference>
<dbReference type="OrthoDB" id="421226at2759"/>
<gene>
    <name evidence="4" type="ORF">CJ030_MR7G016687</name>
</gene>
<keyword evidence="1" id="KW-1071">Ligand-gated ion channel</keyword>
<dbReference type="SUPFAM" id="SSF51206">
    <property type="entry name" value="cAMP-binding domain-like"/>
    <property type="match status" value="1"/>
</dbReference>